<sequence>MKFFIILVLCKLVLLCYAKPQGQLGFTLKEESFNELFGYGDGSNNSAVSFRLPNDPNYIKFYLYRNPLDEDDRVEILLNDVLSLYKSGYNFSSPLKLLIHGVLSDSLTTHDVQAVKLEYLRAGTPANIVLVDYGPLTVSDLPFIFSTLSFLTVLVQNDLTNIVSERTAEFVQFLLTQGAVSGPGSIHIVGFSVGANIAGAVGRSIYSRTGKKPRRISGLDPSPQFPFRPKLEPTDAEFVDVTYTSLGKMSTFSTEGHATFFINGGGPHQQHCPNFMPFTEIYCSHTTSVYYFAKSIRKSTILGCLCRMPCLEPPDVCRLPVPYGENTPEKSRGNYYVNL</sequence>
<proteinExistence type="inferred from homology"/>
<comment type="caution">
    <text evidence="4">The sequence shown here is derived from an EMBL/GenBank/DDBJ whole genome shotgun (WGS) entry which is preliminary data.</text>
</comment>
<evidence type="ECO:0000256" key="1">
    <source>
        <dbReference type="RuleBase" id="RU004262"/>
    </source>
</evidence>
<keyword evidence="2" id="KW-0732">Signal</keyword>
<feature type="chain" id="PRO_5035188221" description="Lipase domain-containing protein" evidence="2">
    <location>
        <begin position="19"/>
        <end position="339"/>
    </location>
</feature>
<dbReference type="Proteomes" id="UP000708208">
    <property type="component" value="Unassembled WGS sequence"/>
</dbReference>
<comment type="similarity">
    <text evidence="1">Belongs to the AB hydrolase superfamily. Lipase family.</text>
</comment>
<dbReference type="InterPro" id="IPR000734">
    <property type="entry name" value="TAG_lipase"/>
</dbReference>
<protein>
    <recommendedName>
        <fullName evidence="3">Lipase domain-containing protein</fullName>
    </recommendedName>
</protein>
<gene>
    <name evidence="4" type="ORF">AFUS01_LOCUS14019</name>
</gene>
<dbReference type="GO" id="GO:0016042">
    <property type="term" value="P:lipid catabolic process"/>
    <property type="evidence" value="ECO:0007669"/>
    <property type="project" value="TreeGrafter"/>
</dbReference>
<evidence type="ECO:0000313" key="4">
    <source>
        <dbReference type="EMBL" id="CAG7725035.1"/>
    </source>
</evidence>
<name>A0A8J2KDE9_9HEXA</name>
<dbReference type="OrthoDB" id="199913at2759"/>
<dbReference type="GO" id="GO:0005615">
    <property type="term" value="C:extracellular space"/>
    <property type="evidence" value="ECO:0007669"/>
    <property type="project" value="TreeGrafter"/>
</dbReference>
<dbReference type="PANTHER" id="PTHR11610:SF178">
    <property type="entry name" value="LIPASE MEMBER H-A-LIKE PROTEIN"/>
    <property type="match status" value="1"/>
</dbReference>
<dbReference type="InterPro" id="IPR013818">
    <property type="entry name" value="Lipase"/>
</dbReference>
<reference evidence="4" key="1">
    <citation type="submission" date="2021-06" db="EMBL/GenBank/DDBJ databases">
        <authorList>
            <person name="Hodson N. C."/>
            <person name="Mongue J. A."/>
            <person name="Jaron S. K."/>
        </authorList>
    </citation>
    <scope>NUCLEOTIDE SEQUENCE</scope>
</reference>
<dbReference type="AlphaFoldDB" id="A0A8J2KDE9"/>
<evidence type="ECO:0000313" key="5">
    <source>
        <dbReference type="Proteomes" id="UP000708208"/>
    </source>
</evidence>
<dbReference type="EMBL" id="CAJVCH010116762">
    <property type="protein sequence ID" value="CAG7725035.1"/>
    <property type="molecule type" value="Genomic_DNA"/>
</dbReference>
<dbReference type="GO" id="GO:0016298">
    <property type="term" value="F:lipase activity"/>
    <property type="evidence" value="ECO:0007669"/>
    <property type="project" value="InterPro"/>
</dbReference>
<organism evidence="4 5">
    <name type="scientific">Allacma fusca</name>
    <dbReference type="NCBI Taxonomy" id="39272"/>
    <lineage>
        <taxon>Eukaryota</taxon>
        <taxon>Metazoa</taxon>
        <taxon>Ecdysozoa</taxon>
        <taxon>Arthropoda</taxon>
        <taxon>Hexapoda</taxon>
        <taxon>Collembola</taxon>
        <taxon>Symphypleona</taxon>
        <taxon>Sminthuridae</taxon>
        <taxon>Allacma</taxon>
    </lineage>
</organism>
<evidence type="ECO:0000256" key="2">
    <source>
        <dbReference type="SAM" id="SignalP"/>
    </source>
</evidence>
<keyword evidence="5" id="KW-1185">Reference proteome</keyword>
<dbReference type="PANTHER" id="PTHR11610">
    <property type="entry name" value="LIPASE"/>
    <property type="match status" value="1"/>
</dbReference>
<dbReference type="Pfam" id="PF00151">
    <property type="entry name" value="Lipase"/>
    <property type="match status" value="1"/>
</dbReference>
<evidence type="ECO:0000259" key="3">
    <source>
        <dbReference type="Pfam" id="PF00151"/>
    </source>
</evidence>
<feature type="domain" description="Lipase" evidence="3">
    <location>
        <begin position="56"/>
        <end position="299"/>
    </location>
</feature>
<accession>A0A8J2KDE9</accession>
<feature type="signal peptide" evidence="2">
    <location>
        <begin position="1"/>
        <end position="18"/>
    </location>
</feature>